<sequence>MSIKRFDDHINKIISLYKKKGSLYLIKSSLNILSKKLFSEMESKLQPEKYIVRHNDFPLIKGGVFDDFKVAIPDNQSKNFDIYYNMIRQHRFDLLGSGWLKNSSESISPGINGFNHSNKSKREEKFSKKIRNKSKRIYKILKVINRDYETIDWHRDIKSGYRWPKDIWKSKVQYAHLPGVDIKNPWELSRMNHLVRLAFLSANHEDIKIECFKEFMCQFLDFYLSNPAGYGVNWRSNMDVAIRAVNLLVAKDLFGDIKIKGIKKNWFDRLFSKSLYEHGNFIYKNLEYSSVINSNHYIAELCGLLIAGLYFEKNEETSSWIEYALKELKIELKKQFLDDGCSIEDSIYYHSFVLDMLIYTLGICKKSGVSLEGFDLRRICKGIAFIKDVRISGKHLPLMGDCDSGVFIKSDIVGDIISKDEALKKYHHLSENKTFWKEQSINEWLDEDILYYEYPFENNDSIKGQFFEYLYSDMQLRPDNRVSYIKKVFKPNKFDIEKELFFSDASEDAESLRQSIRSEITVYPEGKWAVIKNNTLKCVISTGTVDVNGWISGHSHNDALSFVLEINKKLIINDPGCYLYTPFFEERYKERSAFNHNVPFFDGVEQNNLLKGKKGLFYSEKASKTDTFVEGDRLVVRICFADFKNPIVRRFIPGSNHLRIVDCAEVDFKQNIYKGKGSQGYGKKLR</sequence>
<dbReference type="PANTHER" id="PTHR39210">
    <property type="entry name" value="HEPARIN-SULFATE LYASE"/>
    <property type="match status" value="1"/>
</dbReference>
<evidence type="ECO:0000313" key="7">
    <source>
        <dbReference type="EMBL" id="PLX17289.1"/>
    </source>
</evidence>
<comment type="caution">
    <text evidence="7">The sequence shown here is derived from an EMBL/GenBank/DDBJ whole genome shotgun (WGS) entry which is preliminary data.</text>
</comment>
<evidence type="ECO:0000259" key="5">
    <source>
        <dbReference type="Pfam" id="PF07940"/>
    </source>
</evidence>
<feature type="domain" description="Heparinase II/III-like C-terminal" evidence="5">
    <location>
        <begin position="520"/>
        <end position="627"/>
    </location>
</feature>
<evidence type="ECO:0000256" key="1">
    <source>
        <dbReference type="ARBA" id="ARBA00004418"/>
    </source>
</evidence>
<organism evidence="7 8">
    <name type="scientific">Muiribacterium halophilum</name>
    <dbReference type="NCBI Taxonomy" id="2053465"/>
    <lineage>
        <taxon>Bacteria</taxon>
        <taxon>Candidatus Muiribacteriota</taxon>
        <taxon>Candidatus Muiribacteriia</taxon>
        <taxon>Candidatus Muiribacteriales</taxon>
        <taxon>Candidatus Muiribacteriaceae</taxon>
        <taxon>Candidatus Muiribacterium</taxon>
    </lineage>
</organism>
<evidence type="ECO:0000256" key="4">
    <source>
        <dbReference type="ARBA" id="ARBA00023239"/>
    </source>
</evidence>
<evidence type="ECO:0000313" key="8">
    <source>
        <dbReference type="Proteomes" id="UP000234857"/>
    </source>
</evidence>
<dbReference type="PANTHER" id="PTHR39210:SF1">
    <property type="entry name" value="HEPARIN-SULFATE LYASE"/>
    <property type="match status" value="1"/>
</dbReference>
<dbReference type="Gene3D" id="2.70.98.70">
    <property type="match status" value="1"/>
</dbReference>
<dbReference type="SUPFAM" id="SSF48230">
    <property type="entry name" value="Chondroitin AC/alginate lyase"/>
    <property type="match status" value="1"/>
</dbReference>
<dbReference type="Proteomes" id="UP000234857">
    <property type="component" value="Unassembled WGS sequence"/>
</dbReference>
<dbReference type="InterPro" id="IPR012480">
    <property type="entry name" value="Hepar_II_III_C"/>
</dbReference>
<keyword evidence="3" id="KW-0574">Periplasm</keyword>
<dbReference type="GO" id="GO:0016829">
    <property type="term" value="F:lyase activity"/>
    <property type="evidence" value="ECO:0007669"/>
    <property type="project" value="UniProtKB-KW"/>
</dbReference>
<comment type="subcellular location">
    <subcellularLocation>
        <location evidence="1">Periplasm</location>
    </subcellularLocation>
</comment>
<reference evidence="7 8" key="1">
    <citation type="submission" date="2017-11" db="EMBL/GenBank/DDBJ databases">
        <title>Genome-resolved metagenomics identifies genetic mobility, metabolic interactions, and unexpected diversity in perchlorate-reducing communities.</title>
        <authorList>
            <person name="Barnum T.P."/>
            <person name="Figueroa I.A."/>
            <person name="Carlstrom C.I."/>
            <person name="Lucas L.N."/>
            <person name="Engelbrektson A.L."/>
            <person name="Coates J.D."/>
        </authorList>
    </citation>
    <scope>NUCLEOTIDE SEQUENCE [LARGE SCALE GENOMIC DNA]</scope>
    <source>
        <strain evidence="7">BM706</strain>
    </source>
</reference>
<dbReference type="EMBL" id="PKTG01000091">
    <property type="protein sequence ID" value="PLX17289.1"/>
    <property type="molecule type" value="Genomic_DNA"/>
</dbReference>
<keyword evidence="4" id="KW-0456">Lyase</keyword>
<name>A0A2N5ZF52_MUIH1</name>
<feature type="domain" description="Heparin-sulfate lyase N-terminal" evidence="6">
    <location>
        <begin position="141"/>
        <end position="370"/>
    </location>
</feature>
<protein>
    <submittedName>
        <fullName evidence="7">Uncharacterized protein</fullName>
    </submittedName>
</protein>
<proteinExistence type="predicted"/>
<dbReference type="Pfam" id="PF07940">
    <property type="entry name" value="Hepar_II_III_C"/>
    <property type="match status" value="1"/>
</dbReference>
<dbReference type="Pfam" id="PF16889">
    <property type="entry name" value="Hepar_II_III_N"/>
    <property type="match status" value="1"/>
</dbReference>
<dbReference type="InterPro" id="IPR031680">
    <property type="entry name" value="Hepar_II_III_N"/>
</dbReference>
<dbReference type="GO" id="GO:0042597">
    <property type="term" value="C:periplasmic space"/>
    <property type="evidence" value="ECO:0007669"/>
    <property type="project" value="UniProtKB-SubCell"/>
</dbReference>
<dbReference type="AlphaFoldDB" id="A0A2N5ZF52"/>
<evidence type="ECO:0000256" key="2">
    <source>
        <dbReference type="ARBA" id="ARBA00022729"/>
    </source>
</evidence>
<keyword evidence="2" id="KW-0732">Signal</keyword>
<evidence type="ECO:0000256" key="3">
    <source>
        <dbReference type="ARBA" id="ARBA00022764"/>
    </source>
</evidence>
<evidence type="ECO:0000259" key="6">
    <source>
        <dbReference type="Pfam" id="PF16889"/>
    </source>
</evidence>
<gene>
    <name evidence="7" type="ORF">C0601_08030</name>
</gene>
<dbReference type="InterPro" id="IPR008929">
    <property type="entry name" value="Chondroitin_lyas"/>
</dbReference>
<dbReference type="Gene3D" id="1.50.10.100">
    <property type="entry name" value="Chondroitin AC/alginate lyase"/>
    <property type="match status" value="1"/>
</dbReference>
<accession>A0A2N5ZF52</accession>